<dbReference type="Proteomes" id="UP001153148">
    <property type="component" value="Unassembled WGS sequence"/>
</dbReference>
<gene>
    <name evidence="2" type="ORF">TPAB3V08_LOCUS13163</name>
</gene>
<keyword evidence="3" id="KW-1185">Reference proteome</keyword>
<evidence type="ECO:0000313" key="2">
    <source>
        <dbReference type="EMBL" id="CAG2066220.1"/>
    </source>
</evidence>
<organism evidence="2 3">
    <name type="scientific">Timema podura</name>
    <name type="common">Walking stick</name>
    <dbReference type="NCBI Taxonomy" id="61482"/>
    <lineage>
        <taxon>Eukaryota</taxon>
        <taxon>Metazoa</taxon>
        <taxon>Ecdysozoa</taxon>
        <taxon>Arthropoda</taxon>
        <taxon>Hexapoda</taxon>
        <taxon>Insecta</taxon>
        <taxon>Pterygota</taxon>
        <taxon>Neoptera</taxon>
        <taxon>Polyneoptera</taxon>
        <taxon>Phasmatodea</taxon>
        <taxon>Timematodea</taxon>
        <taxon>Timematoidea</taxon>
        <taxon>Timematidae</taxon>
        <taxon>Timema</taxon>
    </lineage>
</organism>
<evidence type="ECO:0000313" key="3">
    <source>
        <dbReference type="Proteomes" id="UP001153148"/>
    </source>
</evidence>
<dbReference type="PANTHER" id="PTHR15204:SF0">
    <property type="entry name" value="LARGE PROLINE-RICH PROTEIN BAG6"/>
    <property type="match status" value="1"/>
</dbReference>
<protein>
    <submittedName>
        <fullName evidence="2">Uncharacterized protein</fullName>
    </submittedName>
</protein>
<comment type="caution">
    <text evidence="2">The sequence shown here is derived from an EMBL/GenBank/DDBJ whole genome shotgun (WGS) entry which is preliminary data.</text>
</comment>
<name>A0ABN7PJG2_TIMPD</name>
<feature type="region of interest" description="Disordered" evidence="1">
    <location>
        <begin position="64"/>
        <end position="99"/>
    </location>
</feature>
<accession>A0ABN7PJG2</accession>
<feature type="non-terminal residue" evidence="2">
    <location>
        <position position="119"/>
    </location>
</feature>
<evidence type="ECO:0000256" key="1">
    <source>
        <dbReference type="SAM" id="MobiDB-lite"/>
    </source>
</evidence>
<feature type="non-terminal residue" evidence="2">
    <location>
        <position position="1"/>
    </location>
</feature>
<proteinExistence type="predicted"/>
<feature type="compositionally biased region" description="Low complexity" evidence="1">
    <location>
        <begin position="71"/>
        <end position="84"/>
    </location>
</feature>
<dbReference type="EMBL" id="CAJPIN010051699">
    <property type="protein sequence ID" value="CAG2066220.1"/>
    <property type="molecule type" value="Genomic_DNA"/>
</dbReference>
<reference evidence="2" key="1">
    <citation type="submission" date="2021-03" db="EMBL/GenBank/DDBJ databases">
        <authorList>
            <person name="Tran Van P."/>
        </authorList>
    </citation>
    <scope>NUCLEOTIDE SEQUENCE</scope>
</reference>
<sequence length="119" mass="13007">QITMIELTVKTLDSRNHSFEVADDFLSSNVRAIAIKVQVCPIKHSLNTTWADVNGKVIHLVQRAPPQAFRSNGSPSTGRSSSAGPQRRSTQHRMPRMDGNAMYLGAMAFPAELVDTQGS</sequence>
<dbReference type="PANTHER" id="PTHR15204">
    <property type="entry name" value="LARGE PROLINE-RICH PROTEIN BAG6"/>
    <property type="match status" value="1"/>
</dbReference>